<dbReference type="AlphaFoldDB" id="A0A1Y2C0J9"/>
<accession>A0A1Y2C0J9</accession>
<dbReference type="InterPro" id="IPR046341">
    <property type="entry name" value="SET_dom_sf"/>
</dbReference>
<organism evidence="2 3">
    <name type="scientific">Rhizoclosmatium globosum</name>
    <dbReference type="NCBI Taxonomy" id="329046"/>
    <lineage>
        <taxon>Eukaryota</taxon>
        <taxon>Fungi</taxon>
        <taxon>Fungi incertae sedis</taxon>
        <taxon>Chytridiomycota</taxon>
        <taxon>Chytridiomycota incertae sedis</taxon>
        <taxon>Chytridiomycetes</taxon>
        <taxon>Chytridiales</taxon>
        <taxon>Chytriomycetaceae</taxon>
        <taxon>Rhizoclosmatium</taxon>
    </lineage>
</organism>
<proteinExistence type="predicted"/>
<protein>
    <recommendedName>
        <fullName evidence="1">SET domain-containing protein</fullName>
    </recommendedName>
</protein>
<reference evidence="2 3" key="1">
    <citation type="submission" date="2016-07" db="EMBL/GenBank/DDBJ databases">
        <title>Pervasive Adenine N6-methylation of Active Genes in Fungi.</title>
        <authorList>
            <consortium name="DOE Joint Genome Institute"/>
            <person name="Mondo S.J."/>
            <person name="Dannebaum R.O."/>
            <person name="Kuo R.C."/>
            <person name="Labutti K."/>
            <person name="Haridas S."/>
            <person name="Kuo A."/>
            <person name="Salamov A."/>
            <person name="Ahrendt S.R."/>
            <person name="Lipzen A."/>
            <person name="Sullivan W."/>
            <person name="Andreopoulos W.B."/>
            <person name="Clum A."/>
            <person name="Lindquist E."/>
            <person name="Daum C."/>
            <person name="Ramamoorthy G.K."/>
            <person name="Gryganskyi A."/>
            <person name="Culley D."/>
            <person name="Magnuson J.K."/>
            <person name="James T.Y."/>
            <person name="O'Malley M.A."/>
            <person name="Stajich J.E."/>
            <person name="Spatafora J.W."/>
            <person name="Visel A."/>
            <person name="Grigoriev I.V."/>
        </authorList>
    </citation>
    <scope>NUCLEOTIDE SEQUENCE [LARGE SCALE GENOMIC DNA]</scope>
    <source>
        <strain evidence="2 3">JEL800</strain>
    </source>
</reference>
<evidence type="ECO:0000313" key="3">
    <source>
        <dbReference type="Proteomes" id="UP000193642"/>
    </source>
</evidence>
<dbReference type="Gene3D" id="2.170.270.10">
    <property type="entry name" value="SET domain"/>
    <property type="match status" value="1"/>
</dbReference>
<sequence length="308" mass="34277">MDETFVFGTKQRINVDIADINADHKPVGVKARDWVRIKSAWSKKLGKRANPKPVAYCSTMVPVPCVKVAYLTGRCRECYNRKYYMEQSIKVIAAFAGEPDVSKLLRLDSWVHSGNPLMYTFRGKCSTIGCKDLCVLTHPICSRCSSQQLGLSVVGSLIPGGGFGLVATKDFAAKERLPVTYGKWLISRAEKDAIEASTDPLQQARMAYLMELSKDTFIDGFGEESGILRYINNAPNSSLVNCRFVVNRKSQTVSVETTQKVPVGCEFLLVYRFTAKGHGVYWNKINSDTAERLTQRKQIVAAMKHVAS</sequence>
<dbReference type="Pfam" id="PF00856">
    <property type="entry name" value="SET"/>
    <property type="match status" value="1"/>
</dbReference>
<evidence type="ECO:0000313" key="2">
    <source>
        <dbReference type="EMBL" id="ORY40552.1"/>
    </source>
</evidence>
<dbReference type="OrthoDB" id="2166525at2759"/>
<evidence type="ECO:0000259" key="1">
    <source>
        <dbReference type="PROSITE" id="PS50280"/>
    </source>
</evidence>
<name>A0A1Y2C0J9_9FUNG</name>
<keyword evidence="3" id="KW-1185">Reference proteome</keyword>
<dbReference type="SUPFAM" id="SSF82199">
    <property type="entry name" value="SET domain"/>
    <property type="match status" value="1"/>
</dbReference>
<feature type="domain" description="SET" evidence="1">
    <location>
        <begin position="149"/>
        <end position="272"/>
    </location>
</feature>
<gene>
    <name evidence="2" type="ORF">BCR33DRAFT_787641</name>
</gene>
<dbReference type="InterPro" id="IPR001214">
    <property type="entry name" value="SET_dom"/>
</dbReference>
<dbReference type="Proteomes" id="UP000193642">
    <property type="component" value="Unassembled WGS sequence"/>
</dbReference>
<comment type="caution">
    <text evidence="2">The sequence shown here is derived from an EMBL/GenBank/DDBJ whole genome shotgun (WGS) entry which is preliminary data.</text>
</comment>
<dbReference type="EMBL" id="MCGO01000035">
    <property type="protein sequence ID" value="ORY40552.1"/>
    <property type="molecule type" value="Genomic_DNA"/>
</dbReference>
<dbReference type="PROSITE" id="PS50280">
    <property type="entry name" value="SET"/>
    <property type="match status" value="1"/>
</dbReference>